<comment type="caution">
    <text evidence="1">The sequence shown here is derived from an EMBL/GenBank/DDBJ whole genome shotgun (WGS) entry which is preliminary data.</text>
</comment>
<sequence length="57" mass="6902">MKHAALHQWHKEHNKRIAEFHKNHEIEIQRGENGNGLLAKWERFFYNNVISPLKKVK</sequence>
<proteinExistence type="predicted"/>
<reference evidence="1 2" key="1">
    <citation type="submission" date="2019-06" db="EMBL/GenBank/DDBJ databases">
        <title>Sorghum-associated microbial communities from plants grown in Nebraska, USA.</title>
        <authorList>
            <person name="Schachtman D."/>
        </authorList>
    </citation>
    <scope>NUCLEOTIDE SEQUENCE [LARGE SCALE GENOMIC DNA]</scope>
    <source>
        <strain evidence="1 2">2482</strain>
    </source>
</reference>
<keyword evidence="2" id="KW-1185">Reference proteome</keyword>
<dbReference type="RefSeq" id="WP_186446374.1">
    <property type="nucleotide sequence ID" value="NZ_VIVN01000002.1"/>
</dbReference>
<accession>A0A561DRL2</accession>
<evidence type="ECO:0000313" key="1">
    <source>
        <dbReference type="EMBL" id="TWE05990.1"/>
    </source>
</evidence>
<name>A0A561DRL2_9BACI</name>
<organism evidence="1 2">
    <name type="scientific">Neobacillus bataviensis</name>
    <dbReference type="NCBI Taxonomy" id="220685"/>
    <lineage>
        <taxon>Bacteria</taxon>
        <taxon>Bacillati</taxon>
        <taxon>Bacillota</taxon>
        <taxon>Bacilli</taxon>
        <taxon>Bacillales</taxon>
        <taxon>Bacillaceae</taxon>
        <taxon>Neobacillus</taxon>
    </lineage>
</organism>
<gene>
    <name evidence="1" type="ORF">FB550_1025</name>
</gene>
<protein>
    <submittedName>
        <fullName evidence="1">Uncharacterized protein</fullName>
    </submittedName>
</protein>
<dbReference type="EMBL" id="VIVN01000002">
    <property type="protein sequence ID" value="TWE05990.1"/>
    <property type="molecule type" value="Genomic_DNA"/>
</dbReference>
<dbReference type="AlphaFoldDB" id="A0A561DRL2"/>
<evidence type="ECO:0000313" key="2">
    <source>
        <dbReference type="Proteomes" id="UP000319671"/>
    </source>
</evidence>
<dbReference type="Proteomes" id="UP000319671">
    <property type="component" value="Unassembled WGS sequence"/>
</dbReference>